<organism evidence="1 2">
    <name type="scientific">Glycocaulis alkaliphilus</name>
    <dbReference type="NCBI Taxonomy" id="1434191"/>
    <lineage>
        <taxon>Bacteria</taxon>
        <taxon>Pseudomonadati</taxon>
        <taxon>Pseudomonadota</taxon>
        <taxon>Alphaproteobacteria</taxon>
        <taxon>Maricaulales</taxon>
        <taxon>Maricaulaceae</taxon>
        <taxon>Glycocaulis</taxon>
    </lineage>
</organism>
<keyword evidence="2" id="KW-1185">Reference proteome</keyword>
<reference evidence="1 2" key="1">
    <citation type="submission" date="2016-12" db="EMBL/GenBank/DDBJ databases">
        <title>The genome of dimorphic prosthecate Glycocaulis alkaliphilus 6b-8t, isolated from crude oil dictates its adaptability in petroleum environments.</title>
        <authorList>
            <person name="Wu X.-L."/>
            <person name="Geng S."/>
        </authorList>
    </citation>
    <scope>NUCLEOTIDE SEQUENCE [LARGE SCALE GENOMIC DNA]</scope>
    <source>
        <strain evidence="1 2">6B-8</strain>
    </source>
</reference>
<gene>
    <name evidence="1" type="ORF">X907_0647</name>
</gene>
<dbReference type="EMBL" id="CP018911">
    <property type="protein sequence ID" value="AZU03192.1"/>
    <property type="molecule type" value="Genomic_DNA"/>
</dbReference>
<dbReference type="Proteomes" id="UP000286954">
    <property type="component" value="Chromosome"/>
</dbReference>
<protein>
    <submittedName>
        <fullName evidence="1">Uncharacterized protein</fullName>
    </submittedName>
</protein>
<dbReference type="KEGG" id="gak:X907_0647"/>
<proteinExistence type="predicted"/>
<accession>A0A3T0E786</accession>
<evidence type="ECO:0000313" key="1">
    <source>
        <dbReference type="EMBL" id="AZU03192.1"/>
    </source>
</evidence>
<dbReference type="AlphaFoldDB" id="A0A3T0E786"/>
<evidence type="ECO:0000313" key="2">
    <source>
        <dbReference type="Proteomes" id="UP000286954"/>
    </source>
</evidence>
<name>A0A3T0E786_9PROT</name>
<sequence>MQRRRACAGVHLGLDCGNAQLREGRPLFPSQYEWLIHQILNSLWRPDPDCGVCPPAACLSAQFRARPSGPLAGAKSISSRAERYICKPPVSTCIATAPMCGLRYCTGESPWPEFIARW</sequence>